<dbReference type="EMBL" id="JACHJP010000001">
    <property type="protein sequence ID" value="MBB4914431.1"/>
    <property type="molecule type" value="Genomic_DNA"/>
</dbReference>
<dbReference type="InterPro" id="IPR036259">
    <property type="entry name" value="MFS_trans_sf"/>
</dbReference>
<reference evidence="1 2" key="1">
    <citation type="submission" date="2020-08" db="EMBL/GenBank/DDBJ databases">
        <title>Genomic Encyclopedia of Type Strains, Phase III (KMG-III): the genomes of soil and plant-associated and newly described type strains.</title>
        <authorList>
            <person name="Whitman W."/>
        </authorList>
    </citation>
    <scope>NUCLEOTIDE SEQUENCE [LARGE SCALE GENOMIC DNA]</scope>
    <source>
        <strain evidence="1 2">CECT 8840</strain>
    </source>
</reference>
<organism evidence="1 2">
    <name type="scientific">Streptosporangium saharense</name>
    <dbReference type="NCBI Taxonomy" id="1706840"/>
    <lineage>
        <taxon>Bacteria</taxon>
        <taxon>Bacillati</taxon>
        <taxon>Actinomycetota</taxon>
        <taxon>Actinomycetes</taxon>
        <taxon>Streptosporangiales</taxon>
        <taxon>Streptosporangiaceae</taxon>
        <taxon>Streptosporangium</taxon>
    </lineage>
</organism>
<accession>A0A7W7VL51</accession>
<gene>
    <name evidence="1" type="ORF">FHS44_001503</name>
</gene>
<comment type="caution">
    <text evidence="1">The sequence shown here is derived from an EMBL/GenBank/DDBJ whole genome shotgun (WGS) entry which is preliminary data.</text>
</comment>
<evidence type="ECO:0000313" key="1">
    <source>
        <dbReference type="EMBL" id="MBB4914431.1"/>
    </source>
</evidence>
<name>A0A7W7VL51_9ACTN</name>
<protein>
    <submittedName>
        <fullName evidence="1">MFS family permease</fullName>
    </submittedName>
</protein>
<sequence length="147" mass="14686">MAALFCYSVGVFGVLLLLYSQSVPGTNVLAAPMGVGAIVTMPLAGRLTDRIGARLPGVAGIVTVLAEAPARVVIGLGQGLVTPSIMASAYRTLPGAAVPGAATASQIVIRVGSALGAAVIAVVLQSLSRSYGTAAFSAGFTWTWCPL</sequence>
<dbReference type="AlphaFoldDB" id="A0A7W7VL51"/>
<dbReference type="RefSeq" id="WP_246435107.1">
    <property type="nucleotide sequence ID" value="NZ_JACHJP010000001.1"/>
</dbReference>
<evidence type="ECO:0000313" key="2">
    <source>
        <dbReference type="Proteomes" id="UP000552644"/>
    </source>
</evidence>
<dbReference type="Proteomes" id="UP000552644">
    <property type="component" value="Unassembled WGS sequence"/>
</dbReference>
<proteinExistence type="predicted"/>
<dbReference type="SUPFAM" id="SSF103473">
    <property type="entry name" value="MFS general substrate transporter"/>
    <property type="match status" value="1"/>
</dbReference>
<keyword evidence="2" id="KW-1185">Reference proteome</keyword>
<dbReference type="Gene3D" id="1.20.1250.20">
    <property type="entry name" value="MFS general substrate transporter like domains"/>
    <property type="match status" value="1"/>
</dbReference>